<reference evidence="2 3" key="1">
    <citation type="journal article" date="2018" name="New Phytol.">
        <title>Phylogenomics of Endogonaceae and evolution of mycorrhizas within Mucoromycota.</title>
        <authorList>
            <person name="Chang Y."/>
            <person name="Desiro A."/>
            <person name="Na H."/>
            <person name="Sandor L."/>
            <person name="Lipzen A."/>
            <person name="Clum A."/>
            <person name="Barry K."/>
            <person name="Grigoriev I.V."/>
            <person name="Martin F.M."/>
            <person name="Stajich J.E."/>
            <person name="Smith M.E."/>
            <person name="Bonito G."/>
            <person name="Spatafora J.W."/>
        </authorList>
    </citation>
    <scope>NUCLEOTIDE SEQUENCE [LARGE SCALE GENOMIC DNA]</scope>
    <source>
        <strain evidence="2 3">GMNB39</strain>
    </source>
</reference>
<proteinExistence type="predicted"/>
<keyword evidence="3" id="KW-1185">Reference proteome</keyword>
<dbReference type="AlphaFoldDB" id="A0A432ZZ86"/>
<gene>
    <name evidence="2" type="ORF">BC936DRAFT_143174</name>
</gene>
<feature type="region of interest" description="Disordered" evidence="1">
    <location>
        <begin position="129"/>
        <end position="178"/>
    </location>
</feature>
<feature type="compositionally biased region" description="Polar residues" evidence="1">
    <location>
        <begin position="196"/>
        <end position="215"/>
    </location>
</feature>
<dbReference type="EMBL" id="RBNI01025652">
    <property type="protein sequence ID" value="RUO95811.1"/>
    <property type="molecule type" value="Genomic_DNA"/>
</dbReference>
<comment type="caution">
    <text evidence="2">The sequence shown here is derived from an EMBL/GenBank/DDBJ whole genome shotgun (WGS) entry which is preliminary data.</text>
</comment>
<organism evidence="2 3">
    <name type="scientific">Jimgerdemannia flammicorona</name>
    <dbReference type="NCBI Taxonomy" id="994334"/>
    <lineage>
        <taxon>Eukaryota</taxon>
        <taxon>Fungi</taxon>
        <taxon>Fungi incertae sedis</taxon>
        <taxon>Mucoromycota</taxon>
        <taxon>Mucoromycotina</taxon>
        <taxon>Endogonomycetes</taxon>
        <taxon>Endogonales</taxon>
        <taxon>Endogonaceae</taxon>
        <taxon>Jimgerdemannia</taxon>
    </lineage>
</organism>
<dbReference type="Proteomes" id="UP000268093">
    <property type="component" value="Unassembled WGS sequence"/>
</dbReference>
<feature type="region of interest" description="Disordered" evidence="1">
    <location>
        <begin position="195"/>
        <end position="215"/>
    </location>
</feature>
<name>A0A432ZZ86_9FUNG</name>
<evidence type="ECO:0000256" key="1">
    <source>
        <dbReference type="SAM" id="MobiDB-lite"/>
    </source>
</evidence>
<feature type="compositionally biased region" description="Basic and acidic residues" evidence="1">
    <location>
        <begin position="159"/>
        <end position="178"/>
    </location>
</feature>
<accession>A0A432ZZ86</accession>
<sequence length="503" mass="56298">MGLYYLRIDVNCDADDKYVASEVDPTDGNIGTSYSHSAYVIHIHCILMYEIMHDFTFIFECDCISAKVKIINLTLASDITPEALCFLDEIMAKIVQNSDKGKDLYVPMVNDTAYRAKVVPSTTPFVLSSPFPSPAQEQIETKSESTPKLSHRNSSSSHSSDDREQIVEEPSPPEKRERMTLSEFLTKNDREFLTASLPSSPANTSPASESISSPDWLQRFGPPKVADEEEFPSLPITLVPHKLVSTPTMEESKFVSTLTDPASSITEHTADPCIFESKIQPKPTDHILHPLTLPTSFSVPSEHAVKHAAPLSPQFLASIEDWLNAPTAPSPRGVSLFLPSTPPMTEQNLNRHATEVIQAEMWFRKRARELEEDFGKMNKLVKWADPYEGAGGMLKIILTFACKDTRLLLIPFYATRHIDLLAHIRRKFCIAPYVPNADLRVAYRDRRGRGIVVGDEEDWRVAKEEAGNIAKLAETLTEGGVDVLPELEVECLIVQKRYLGLRE</sequence>
<protein>
    <submittedName>
        <fullName evidence="2">Uncharacterized protein</fullName>
    </submittedName>
</protein>
<evidence type="ECO:0000313" key="2">
    <source>
        <dbReference type="EMBL" id="RUO95811.1"/>
    </source>
</evidence>
<evidence type="ECO:0000313" key="3">
    <source>
        <dbReference type="Proteomes" id="UP000268093"/>
    </source>
</evidence>